<dbReference type="InterPro" id="IPR012902">
    <property type="entry name" value="N_methyl_site"/>
</dbReference>
<dbReference type="NCBIfam" id="TIGR02532">
    <property type="entry name" value="IV_pilin_GFxxxE"/>
    <property type="match status" value="1"/>
</dbReference>
<evidence type="ECO:0000256" key="1">
    <source>
        <dbReference type="ARBA" id="ARBA00004167"/>
    </source>
</evidence>
<proteinExistence type="predicted"/>
<gene>
    <name evidence="6" type="ORF">E7027_03645</name>
</gene>
<keyword evidence="5" id="KW-0472">Membrane</keyword>
<evidence type="ECO:0000313" key="7">
    <source>
        <dbReference type="Proteomes" id="UP000725649"/>
    </source>
</evidence>
<accession>A0A928HE64</accession>
<organism evidence="6 7">
    <name type="scientific">Candidatus Avelusimicrobium gallicola</name>
    <dbReference type="NCBI Taxonomy" id="2562704"/>
    <lineage>
        <taxon>Bacteria</taxon>
        <taxon>Pseudomonadati</taxon>
        <taxon>Elusimicrobiota</taxon>
        <taxon>Elusimicrobia</taxon>
        <taxon>Elusimicrobiales</taxon>
        <taxon>Elusimicrobiaceae</taxon>
        <taxon>Candidatus Avelusimicrobium</taxon>
    </lineage>
</organism>
<dbReference type="SUPFAM" id="SSF54523">
    <property type="entry name" value="Pili subunits"/>
    <property type="match status" value="1"/>
</dbReference>
<evidence type="ECO:0000256" key="3">
    <source>
        <dbReference type="ARBA" id="ARBA00022692"/>
    </source>
</evidence>
<name>A0A928HE64_9BACT</name>
<dbReference type="Gene3D" id="3.30.700.10">
    <property type="entry name" value="Glycoprotein, Type 4 Pilin"/>
    <property type="match status" value="1"/>
</dbReference>
<keyword evidence="3" id="KW-0812">Transmembrane</keyword>
<dbReference type="PANTHER" id="PTHR30093:SF44">
    <property type="entry name" value="TYPE II SECRETION SYSTEM CORE PROTEIN G"/>
    <property type="match status" value="1"/>
</dbReference>
<dbReference type="PANTHER" id="PTHR30093">
    <property type="entry name" value="GENERAL SECRETION PATHWAY PROTEIN G"/>
    <property type="match status" value="1"/>
</dbReference>
<reference evidence="6" key="1">
    <citation type="submission" date="2019-04" db="EMBL/GenBank/DDBJ databases">
        <title>Evolution of Biomass-Degrading Anaerobic Consortia Revealed by Metagenomics.</title>
        <authorList>
            <person name="Peng X."/>
        </authorList>
    </citation>
    <scope>NUCLEOTIDE SEQUENCE</scope>
    <source>
        <strain evidence="6">SIG66</strain>
    </source>
</reference>
<comment type="subcellular location">
    <subcellularLocation>
        <location evidence="1">Membrane</location>
        <topology evidence="1">Single-pass membrane protein</topology>
    </subcellularLocation>
</comment>
<dbReference type="PROSITE" id="PS00409">
    <property type="entry name" value="PROKAR_NTER_METHYL"/>
    <property type="match status" value="1"/>
</dbReference>
<keyword evidence="4" id="KW-1133">Transmembrane helix</keyword>
<evidence type="ECO:0000256" key="4">
    <source>
        <dbReference type="ARBA" id="ARBA00022989"/>
    </source>
</evidence>
<evidence type="ECO:0000313" key="6">
    <source>
        <dbReference type="EMBL" id="MBE6421209.1"/>
    </source>
</evidence>
<dbReference type="GO" id="GO:0016020">
    <property type="term" value="C:membrane"/>
    <property type="evidence" value="ECO:0007669"/>
    <property type="project" value="UniProtKB-SubCell"/>
</dbReference>
<keyword evidence="2" id="KW-0488">Methylation</keyword>
<protein>
    <submittedName>
        <fullName evidence="6">Prepilin-type N-terminal cleavage/methylation domain-containing protein</fullName>
    </submittedName>
</protein>
<sequence length="159" mass="17596">MKKGFTLIELLVVVLIIGILSSVALPQYNMAVAKSRLTDSLQIAYGVKKGQEIYYLANGSYAVNLDDLDIDYSQVCHMPSQEDRSMILCQFARFDNLVGAVSTGSSNRIKFNFFASGFDNTMNGDLEIDVWFANSNNPNTTTCTGYTDMGTKLCKNMNL</sequence>
<dbReference type="EMBL" id="SUVG01000004">
    <property type="protein sequence ID" value="MBE6421209.1"/>
    <property type="molecule type" value="Genomic_DNA"/>
</dbReference>
<comment type="caution">
    <text evidence="6">The sequence shown here is derived from an EMBL/GenBank/DDBJ whole genome shotgun (WGS) entry which is preliminary data.</text>
</comment>
<evidence type="ECO:0000256" key="5">
    <source>
        <dbReference type="ARBA" id="ARBA00023136"/>
    </source>
</evidence>
<dbReference type="Pfam" id="PF07963">
    <property type="entry name" value="N_methyl"/>
    <property type="match status" value="1"/>
</dbReference>
<dbReference type="AlphaFoldDB" id="A0A928HE64"/>
<dbReference type="Proteomes" id="UP000725649">
    <property type="component" value="Unassembled WGS sequence"/>
</dbReference>
<evidence type="ECO:0000256" key="2">
    <source>
        <dbReference type="ARBA" id="ARBA00022481"/>
    </source>
</evidence>
<dbReference type="InterPro" id="IPR045584">
    <property type="entry name" value="Pilin-like"/>
</dbReference>